<reference evidence="4 5" key="1">
    <citation type="submission" date="2015-02" db="EMBL/GenBank/DDBJ databases">
        <authorList>
            <person name="Gomez-Escribano P.J."/>
        </authorList>
    </citation>
    <scope>NUCLEOTIDE SEQUENCE [LARGE SCALE GENOMIC DNA]</scope>
    <source>
        <strain evidence="5">C34 (DSM 42122 / NRRL B-24963)</strain>
    </source>
</reference>
<feature type="compositionally biased region" description="Low complexity" evidence="1">
    <location>
        <begin position="138"/>
        <end position="193"/>
    </location>
</feature>
<dbReference type="CDD" id="cd00118">
    <property type="entry name" value="LysM"/>
    <property type="match status" value="1"/>
</dbReference>
<dbReference type="Gene3D" id="2.70.70.10">
    <property type="entry name" value="Glucose Permease (Domain IIA)"/>
    <property type="match status" value="1"/>
</dbReference>
<dbReference type="PANTHER" id="PTHR21666:SF270">
    <property type="entry name" value="MUREIN HYDROLASE ACTIVATOR ENVC"/>
    <property type="match status" value="1"/>
</dbReference>
<dbReference type="InterPro" id="IPR011055">
    <property type="entry name" value="Dup_hybrid_motif"/>
</dbReference>
<dbReference type="Proteomes" id="UP000035016">
    <property type="component" value="Chromosome Chromosome"/>
</dbReference>
<dbReference type="Pfam" id="PF01476">
    <property type="entry name" value="LysM"/>
    <property type="match status" value="1"/>
</dbReference>
<evidence type="ECO:0000259" key="3">
    <source>
        <dbReference type="PROSITE" id="PS51782"/>
    </source>
</evidence>
<name>A0A0F7VMG2_STRLW</name>
<feature type="region of interest" description="Disordered" evidence="1">
    <location>
        <begin position="52"/>
        <end position="74"/>
    </location>
</feature>
<evidence type="ECO:0000256" key="1">
    <source>
        <dbReference type="SAM" id="MobiDB-lite"/>
    </source>
</evidence>
<dbReference type="PANTHER" id="PTHR21666">
    <property type="entry name" value="PEPTIDASE-RELATED"/>
    <property type="match status" value="1"/>
</dbReference>
<dbReference type="SUPFAM" id="SSF54106">
    <property type="entry name" value="LysM domain"/>
    <property type="match status" value="1"/>
</dbReference>
<dbReference type="InterPro" id="IPR016047">
    <property type="entry name" value="M23ase_b-sheet_dom"/>
</dbReference>
<evidence type="ECO:0000313" key="5">
    <source>
        <dbReference type="Proteomes" id="UP000035016"/>
    </source>
</evidence>
<dbReference type="GO" id="GO:0004222">
    <property type="term" value="F:metalloendopeptidase activity"/>
    <property type="evidence" value="ECO:0007669"/>
    <property type="project" value="TreeGrafter"/>
</dbReference>
<protein>
    <submittedName>
        <fullName evidence="4">Peptidase, highly conserved, 71% identity Sco6773</fullName>
    </submittedName>
</protein>
<feature type="domain" description="LysM" evidence="3">
    <location>
        <begin position="74"/>
        <end position="123"/>
    </location>
</feature>
<dbReference type="SUPFAM" id="SSF51261">
    <property type="entry name" value="Duplicated hybrid motif"/>
    <property type="match status" value="1"/>
</dbReference>
<dbReference type="PROSITE" id="PS51782">
    <property type="entry name" value="LYSM"/>
    <property type="match status" value="1"/>
</dbReference>
<dbReference type="RefSeq" id="WP_029387766.1">
    <property type="nucleotide sequence ID" value="NZ_AZSD01000591.1"/>
</dbReference>
<dbReference type="FunFam" id="2.70.70.10:FF:000013">
    <property type="entry name" value="Peptidase family M23"/>
    <property type="match status" value="1"/>
</dbReference>
<keyword evidence="2" id="KW-0732">Signal</keyword>
<dbReference type="Pfam" id="PF01551">
    <property type="entry name" value="Peptidase_M23"/>
    <property type="match status" value="1"/>
</dbReference>
<feature type="region of interest" description="Disordered" evidence="1">
    <location>
        <begin position="138"/>
        <end position="207"/>
    </location>
</feature>
<dbReference type="AlphaFoldDB" id="A0A0F7VMG2"/>
<sequence>MPAKGKHRRPKAQLFARTIAIAGTGGAALALPLMGAANAHAAPAQQVSEKAVQSLSAAQGGSAEKSAQKNADARTYTVKSGDYLSKIAEEQNVSGGWKQLYADNREAVGDDPSLIHPGLKLAIGGKAEASAAASSGKAAKSAKSAESAKTSRSSSSSAASASESAETQKQSAQTEQSASSDASAAGSASTSGGYVSPVPGGTVGTPYHQTGSMWSSGYHTGTDFVVPTGTSLKAVGAGTVVSAGWGGAYGNQVVIKLADGYYAQYAHLSSLSVSAGQTVTAGQQVGLSGATGNVTGPHLHFEIRTTPDYGSDVDPIAYLRSHGVTV</sequence>
<dbReference type="EMBL" id="LN831790">
    <property type="protein sequence ID" value="CQR60505.1"/>
    <property type="molecule type" value="Genomic_DNA"/>
</dbReference>
<feature type="chain" id="PRO_5002524113" evidence="2">
    <location>
        <begin position="42"/>
        <end position="326"/>
    </location>
</feature>
<organism evidence="4 5">
    <name type="scientific">Streptomyces leeuwenhoekii</name>
    <dbReference type="NCBI Taxonomy" id="1437453"/>
    <lineage>
        <taxon>Bacteria</taxon>
        <taxon>Bacillati</taxon>
        <taxon>Actinomycetota</taxon>
        <taxon>Actinomycetes</taxon>
        <taxon>Kitasatosporales</taxon>
        <taxon>Streptomycetaceae</taxon>
        <taxon>Streptomyces</taxon>
    </lineage>
</organism>
<dbReference type="InterPro" id="IPR018392">
    <property type="entry name" value="LysM"/>
</dbReference>
<accession>A0A0F7VMG2</accession>
<evidence type="ECO:0000256" key="2">
    <source>
        <dbReference type="SAM" id="SignalP"/>
    </source>
</evidence>
<dbReference type="InterPro" id="IPR050570">
    <property type="entry name" value="Cell_wall_metabolism_enzyme"/>
</dbReference>
<dbReference type="CDD" id="cd12797">
    <property type="entry name" value="M23_peptidase"/>
    <property type="match status" value="1"/>
</dbReference>
<evidence type="ECO:0000313" key="4">
    <source>
        <dbReference type="EMBL" id="CQR60505.1"/>
    </source>
</evidence>
<feature type="signal peptide" evidence="2">
    <location>
        <begin position="1"/>
        <end position="41"/>
    </location>
</feature>
<dbReference type="SMART" id="SM00257">
    <property type="entry name" value="LysM"/>
    <property type="match status" value="1"/>
</dbReference>
<dbReference type="Gene3D" id="3.10.350.10">
    <property type="entry name" value="LysM domain"/>
    <property type="match status" value="1"/>
</dbReference>
<dbReference type="KEGG" id="sle:sle_10430"/>
<proteinExistence type="predicted"/>
<dbReference type="InterPro" id="IPR036779">
    <property type="entry name" value="LysM_dom_sf"/>
</dbReference>
<gene>
    <name evidence="4" type="primary">sle_10430</name>
</gene>